<feature type="transmembrane region" description="Helical" evidence="7">
    <location>
        <begin position="164"/>
        <end position="185"/>
    </location>
</feature>
<dbReference type="InterPro" id="IPR005898">
    <property type="entry name" value="Cyc_pep_transpt_SyrD/YojI"/>
</dbReference>
<dbReference type="Gene3D" id="1.20.1560.10">
    <property type="entry name" value="ABC transporter type 1, transmembrane domain"/>
    <property type="match status" value="1"/>
</dbReference>
<comment type="caution">
    <text evidence="10">The sequence shown here is derived from an EMBL/GenBank/DDBJ whole genome shotgun (WGS) entry which is preliminary data.</text>
</comment>
<dbReference type="PANTHER" id="PTHR24221">
    <property type="entry name" value="ATP-BINDING CASSETTE SUB-FAMILY B"/>
    <property type="match status" value="1"/>
</dbReference>
<dbReference type="Proteomes" id="UP001257909">
    <property type="component" value="Unassembled WGS sequence"/>
</dbReference>
<feature type="transmembrane region" description="Helical" evidence="7">
    <location>
        <begin position="130"/>
        <end position="158"/>
    </location>
</feature>
<name>A0ABU1W531_9GAMM</name>
<dbReference type="SUPFAM" id="SSF52540">
    <property type="entry name" value="P-loop containing nucleoside triphosphate hydrolases"/>
    <property type="match status" value="1"/>
</dbReference>
<dbReference type="Pfam" id="PF00664">
    <property type="entry name" value="ABC_membrane"/>
    <property type="match status" value="1"/>
</dbReference>
<dbReference type="InterPro" id="IPR039421">
    <property type="entry name" value="Type_1_exporter"/>
</dbReference>
<keyword evidence="2 7" id="KW-0812">Transmembrane</keyword>
<dbReference type="PROSITE" id="PS50929">
    <property type="entry name" value="ABC_TM1F"/>
    <property type="match status" value="1"/>
</dbReference>
<evidence type="ECO:0000259" key="9">
    <source>
        <dbReference type="PROSITE" id="PS50929"/>
    </source>
</evidence>
<organism evidence="10 11">
    <name type="scientific">Rheinheimera soli</name>
    <dbReference type="NCBI Taxonomy" id="443616"/>
    <lineage>
        <taxon>Bacteria</taxon>
        <taxon>Pseudomonadati</taxon>
        <taxon>Pseudomonadota</taxon>
        <taxon>Gammaproteobacteria</taxon>
        <taxon>Chromatiales</taxon>
        <taxon>Chromatiaceae</taxon>
        <taxon>Rheinheimera</taxon>
    </lineage>
</organism>
<dbReference type="InterPro" id="IPR027417">
    <property type="entry name" value="P-loop_NTPase"/>
</dbReference>
<evidence type="ECO:0000256" key="2">
    <source>
        <dbReference type="ARBA" id="ARBA00022692"/>
    </source>
</evidence>
<sequence>MEALKLFAKYAPNKTFFAVLLGTIAGLCYSALIPIVMMSLADDNTFAVGSSVTKLWGIEVTNSKFAALFFVLCVVILIFKSGSEIILNRLALNIRHNLRTELYDRVQRSSISSLEHVGPSRLIQALTTDVSAVVAGAGTFPQIITAVVTSLGVLSFLAYLDLNIFWFVIKVIVFGVVAYQIPIIIGTRYFSKAREHQDHLQEAVKGLIGGAKELKLSEGKKRAYNEQILQKEEMIVKDLEKTGSSIYTLTGNFGNLLCFFAIGGIGFIFINYHAISLPEIFASIMILLYVSGPIIMIMNFVPQLAMTQISLRKIDLLFYELPPEAVSEYINPVSSWQTVTLKDVYYNYPLQPNQSKSFVIGPVNIKINRGEITYITGGNGSGKSTLAKLLTLHYEASEGDIYFDGVKVVKERLNDYRQELSCIYSDYYLFDRLLDEKSLTEGYKEKINYYLKSFSMDKKVQLKDGRFTTLKLSDGQRRRLALIVTIIEDKPLILFDEWAADQDPMFKDIFYREILPSLKKKNKAIVVISHDDRYFDLADQMIIMESGKVIGSGMDNASKFEVVRVLAT</sequence>
<evidence type="ECO:0000256" key="7">
    <source>
        <dbReference type="SAM" id="Phobius"/>
    </source>
</evidence>
<evidence type="ECO:0000256" key="4">
    <source>
        <dbReference type="ARBA" id="ARBA00022840"/>
    </source>
</evidence>
<dbReference type="InterPro" id="IPR011527">
    <property type="entry name" value="ABC1_TM_dom"/>
</dbReference>
<comment type="subcellular location">
    <subcellularLocation>
        <location evidence="1">Cell membrane</location>
        <topology evidence="1">Multi-pass membrane protein</topology>
    </subcellularLocation>
</comment>
<dbReference type="Gene3D" id="3.40.50.300">
    <property type="entry name" value="P-loop containing nucleotide triphosphate hydrolases"/>
    <property type="match status" value="1"/>
</dbReference>
<dbReference type="Pfam" id="PF00005">
    <property type="entry name" value="ABC_tran"/>
    <property type="match status" value="1"/>
</dbReference>
<keyword evidence="3" id="KW-0547">Nucleotide-binding</keyword>
<feature type="domain" description="ABC transporter" evidence="8">
    <location>
        <begin position="339"/>
        <end position="566"/>
    </location>
</feature>
<keyword evidence="5 7" id="KW-1133">Transmembrane helix</keyword>
<feature type="transmembrane region" description="Helical" evidence="7">
    <location>
        <begin position="16"/>
        <end position="41"/>
    </location>
</feature>
<evidence type="ECO:0000256" key="3">
    <source>
        <dbReference type="ARBA" id="ARBA00022741"/>
    </source>
</evidence>
<evidence type="ECO:0000256" key="1">
    <source>
        <dbReference type="ARBA" id="ARBA00004651"/>
    </source>
</evidence>
<gene>
    <name evidence="10" type="ORF">J2W69_004064</name>
</gene>
<dbReference type="SUPFAM" id="SSF90123">
    <property type="entry name" value="ABC transporter transmembrane region"/>
    <property type="match status" value="1"/>
</dbReference>
<dbReference type="SMART" id="SM00382">
    <property type="entry name" value="AAA"/>
    <property type="match status" value="1"/>
</dbReference>
<evidence type="ECO:0000259" key="8">
    <source>
        <dbReference type="PROSITE" id="PS50893"/>
    </source>
</evidence>
<evidence type="ECO:0000256" key="5">
    <source>
        <dbReference type="ARBA" id="ARBA00022989"/>
    </source>
</evidence>
<feature type="transmembrane region" description="Helical" evidence="7">
    <location>
        <begin position="61"/>
        <end position="79"/>
    </location>
</feature>
<feature type="transmembrane region" description="Helical" evidence="7">
    <location>
        <begin position="280"/>
        <end position="301"/>
    </location>
</feature>
<dbReference type="InterPro" id="IPR003593">
    <property type="entry name" value="AAA+_ATPase"/>
</dbReference>
<evidence type="ECO:0000313" key="11">
    <source>
        <dbReference type="Proteomes" id="UP001257909"/>
    </source>
</evidence>
<dbReference type="NCBIfam" id="TIGR01194">
    <property type="entry name" value="cyc_pep_trnsptr"/>
    <property type="match status" value="1"/>
</dbReference>
<proteinExistence type="predicted"/>
<dbReference type="InterPro" id="IPR003439">
    <property type="entry name" value="ABC_transporter-like_ATP-bd"/>
</dbReference>
<dbReference type="InterPro" id="IPR036640">
    <property type="entry name" value="ABC1_TM_sf"/>
</dbReference>
<evidence type="ECO:0000313" key="10">
    <source>
        <dbReference type="EMBL" id="MDR7123081.1"/>
    </source>
</evidence>
<accession>A0ABU1W531</accession>
<protein>
    <submittedName>
        <fullName evidence="10">ATP-binding cassette transporter</fullName>
    </submittedName>
</protein>
<keyword evidence="6 7" id="KW-0472">Membrane</keyword>
<dbReference type="PROSITE" id="PS50893">
    <property type="entry name" value="ABC_TRANSPORTER_2"/>
    <property type="match status" value="1"/>
</dbReference>
<feature type="domain" description="ABC transmembrane type-1" evidence="9">
    <location>
        <begin position="17"/>
        <end position="306"/>
    </location>
</feature>
<keyword evidence="4 10" id="KW-0067">ATP-binding</keyword>
<evidence type="ECO:0000256" key="6">
    <source>
        <dbReference type="ARBA" id="ARBA00023136"/>
    </source>
</evidence>
<dbReference type="EMBL" id="JAVDWR010000032">
    <property type="protein sequence ID" value="MDR7123081.1"/>
    <property type="molecule type" value="Genomic_DNA"/>
</dbReference>
<feature type="transmembrane region" description="Helical" evidence="7">
    <location>
        <begin position="253"/>
        <end position="274"/>
    </location>
</feature>
<keyword evidence="11" id="KW-1185">Reference proteome</keyword>
<dbReference type="GO" id="GO:0005524">
    <property type="term" value="F:ATP binding"/>
    <property type="evidence" value="ECO:0007669"/>
    <property type="project" value="UniProtKB-KW"/>
</dbReference>
<reference evidence="10 11" key="1">
    <citation type="submission" date="2023-07" db="EMBL/GenBank/DDBJ databases">
        <title>Sorghum-associated microbial communities from plants grown in Nebraska, USA.</title>
        <authorList>
            <person name="Schachtman D."/>
        </authorList>
    </citation>
    <scope>NUCLEOTIDE SEQUENCE [LARGE SCALE GENOMIC DNA]</scope>
    <source>
        <strain evidence="10 11">4138</strain>
    </source>
</reference>
<dbReference type="PANTHER" id="PTHR24221:SF654">
    <property type="entry name" value="ATP-BINDING CASSETTE SUB-FAMILY B MEMBER 6"/>
    <property type="match status" value="1"/>
</dbReference>
<dbReference type="RefSeq" id="WP_310281914.1">
    <property type="nucleotide sequence ID" value="NZ_JAVDWR010000032.1"/>
</dbReference>